<keyword evidence="4" id="KW-0808">Transferase</keyword>
<feature type="compositionally biased region" description="Basic and acidic residues" evidence="10">
    <location>
        <begin position="15"/>
        <end position="25"/>
    </location>
</feature>
<dbReference type="Gene3D" id="3.30.1490.220">
    <property type="match status" value="1"/>
</dbReference>
<dbReference type="GO" id="GO:0005524">
    <property type="term" value="F:ATP binding"/>
    <property type="evidence" value="ECO:0007669"/>
    <property type="project" value="UniProtKB-KW"/>
</dbReference>
<dbReference type="GO" id="GO:0000287">
    <property type="term" value="F:magnesium ion binding"/>
    <property type="evidence" value="ECO:0007669"/>
    <property type="project" value="InterPro"/>
</dbReference>
<dbReference type="InterPro" id="IPR040464">
    <property type="entry name" value="InsP(3)kin_ATP-grasp"/>
</dbReference>
<evidence type="ECO:0000313" key="12">
    <source>
        <dbReference type="EMBL" id="CAB9522836.1"/>
    </source>
</evidence>
<proteinExistence type="inferred from homology"/>
<evidence type="ECO:0000259" key="11">
    <source>
        <dbReference type="Pfam" id="PF05770"/>
    </source>
</evidence>
<name>A0A9N8HR11_9STRA</name>
<evidence type="ECO:0000256" key="1">
    <source>
        <dbReference type="ARBA" id="ARBA00001946"/>
    </source>
</evidence>
<dbReference type="SUPFAM" id="SSF56059">
    <property type="entry name" value="Glutathione synthetase ATP-binding domain-like"/>
    <property type="match status" value="1"/>
</dbReference>
<dbReference type="InterPro" id="IPR008656">
    <property type="entry name" value="Inositol_tetrakis-P_1-kinase"/>
</dbReference>
<dbReference type="AlphaFoldDB" id="A0A9N8HR11"/>
<comment type="similarity">
    <text evidence="2">Belongs to the ITPK1 family.</text>
</comment>
<keyword evidence="7" id="KW-0418">Kinase</keyword>
<evidence type="ECO:0000256" key="3">
    <source>
        <dbReference type="ARBA" id="ARBA00012017"/>
    </source>
</evidence>
<feature type="compositionally biased region" description="Polar residues" evidence="10">
    <location>
        <begin position="136"/>
        <end position="145"/>
    </location>
</feature>
<feature type="region of interest" description="Disordered" evidence="10">
    <location>
        <begin position="92"/>
        <end position="151"/>
    </location>
</feature>
<keyword evidence="8" id="KW-0067">ATP-binding</keyword>
<dbReference type="Gene3D" id="3.40.50.11370">
    <property type="match status" value="1"/>
</dbReference>
<feature type="compositionally biased region" description="Low complexity" evidence="10">
    <location>
        <begin position="109"/>
        <end position="135"/>
    </location>
</feature>
<organism evidence="12 13">
    <name type="scientific">Seminavis robusta</name>
    <dbReference type="NCBI Taxonomy" id="568900"/>
    <lineage>
        <taxon>Eukaryota</taxon>
        <taxon>Sar</taxon>
        <taxon>Stramenopiles</taxon>
        <taxon>Ochrophyta</taxon>
        <taxon>Bacillariophyta</taxon>
        <taxon>Bacillariophyceae</taxon>
        <taxon>Bacillariophycidae</taxon>
        <taxon>Naviculales</taxon>
        <taxon>Naviculaceae</taxon>
        <taxon>Seminavis</taxon>
    </lineage>
</organism>
<feature type="region of interest" description="Disordered" evidence="10">
    <location>
        <begin position="450"/>
        <end position="512"/>
    </location>
</feature>
<dbReference type="EC" id="2.7.1.159" evidence="3"/>
<dbReference type="Gene3D" id="3.30.470.20">
    <property type="entry name" value="ATP-grasp fold, B domain"/>
    <property type="match status" value="1"/>
</dbReference>
<comment type="caution">
    <text evidence="12">The sequence shown here is derived from an EMBL/GenBank/DDBJ whole genome shotgun (WGS) entry which is preliminary data.</text>
</comment>
<evidence type="ECO:0000256" key="6">
    <source>
        <dbReference type="ARBA" id="ARBA00022741"/>
    </source>
</evidence>
<feature type="domain" description="Inositol 1,3,4-trisphosphate 5/6-kinase ATP-grasp" evidence="11">
    <location>
        <begin position="372"/>
        <end position="584"/>
    </location>
</feature>
<reference evidence="12" key="1">
    <citation type="submission" date="2020-06" db="EMBL/GenBank/DDBJ databases">
        <authorList>
            <consortium name="Plant Systems Biology data submission"/>
        </authorList>
    </citation>
    <scope>NUCLEOTIDE SEQUENCE</scope>
    <source>
        <strain evidence="12">D6</strain>
    </source>
</reference>
<keyword evidence="6" id="KW-0547">Nucleotide-binding</keyword>
<feature type="region of interest" description="Disordered" evidence="10">
    <location>
        <begin position="590"/>
        <end position="609"/>
    </location>
</feature>
<evidence type="ECO:0000256" key="10">
    <source>
        <dbReference type="SAM" id="MobiDB-lite"/>
    </source>
</evidence>
<dbReference type="Proteomes" id="UP001153069">
    <property type="component" value="Unassembled WGS sequence"/>
</dbReference>
<dbReference type="PANTHER" id="PTHR14217:SF1">
    <property type="entry name" value="INOSITOL-TETRAKISPHOSPHATE 1-KINASE"/>
    <property type="match status" value="1"/>
</dbReference>
<dbReference type="GO" id="GO:0052726">
    <property type="term" value="F:inositol-1,3,4-trisphosphate 5-kinase activity"/>
    <property type="evidence" value="ECO:0007669"/>
    <property type="project" value="InterPro"/>
</dbReference>
<sequence length="609" mass="67062">MATTAKDPDMLQADDQLKRSEGEQRQEEDEKEMISSTHTLVASKWEDEMASRPILVGYAFGPKKMSTMGVVMAEASKTHLSSVSTTVLVEEDEEDELAQDDNDDEQEETQQQQQQQPTQQSEDATNTATTSASGTCISATSTTRLSPRRAEKCKGNIMMSLGSYNGGLQNIVRYLHSSCSSVDTNSTTTTMLTTGTTGVALSTGSTCGGTLASLTTQHQRLRVSFVPLDPDLPLEGQHGAKMDIVLHKLTEDILCLSKYAPLYPDLVPSLGEVNSDNCNKLQETLQQIHARDAQAAILRVHRLMQYQKKHPDCCLTDDPAKVLTLMSRSDIANALQQCLVGVQSKSGIPVASPRFLVWDPNNIANSNKQQQQPSIAESLQNANLSYPLIAKPLQAAGTKISHYMTVLLHQSSLEHIQESTCLLQEYANHDAVLYKVYVLGNNVRVYQRPSLPNLPPLFDGRTTTSTGSPSYVDFDSQRPYPRLSAFGVPEGATASSSQSQQQQQQQQQQRVAVTDEEVQPIVDKLKQAFGLELFGFDILITTTNDNDNNGANNNNKKMLVVDVNYFPSYKEMQNFPSLLAQYLTQRAIDSRRKQPPLQSPNDAHAGCLS</sequence>
<evidence type="ECO:0000256" key="2">
    <source>
        <dbReference type="ARBA" id="ARBA00009601"/>
    </source>
</evidence>
<keyword evidence="5" id="KW-0479">Metal-binding</keyword>
<feature type="compositionally biased region" description="Low complexity" evidence="10">
    <location>
        <begin position="495"/>
        <end position="509"/>
    </location>
</feature>
<evidence type="ECO:0000256" key="7">
    <source>
        <dbReference type="ARBA" id="ARBA00022777"/>
    </source>
</evidence>
<evidence type="ECO:0000256" key="9">
    <source>
        <dbReference type="ARBA" id="ARBA00022842"/>
    </source>
</evidence>
<dbReference type="GO" id="GO:0047325">
    <property type="term" value="F:inositol-3,4,5,6-tetrakisphosphate 1-kinase activity"/>
    <property type="evidence" value="ECO:0007669"/>
    <property type="project" value="InterPro"/>
</dbReference>
<keyword evidence="9" id="KW-0460">Magnesium</keyword>
<gene>
    <name evidence="12" type="ORF">SEMRO_1347_G264920.1</name>
</gene>
<dbReference type="Pfam" id="PF05770">
    <property type="entry name" value="Ins134_P3_kin"/>
    <property type="match status" value="1"/>
</dbReference>
<evidence type="ECO:0000256" key="4">
    <source>
        <dbReference type="ARBA" id="ARBA00022679"/>
    </source>
</evidence>
<dbReference type="EMBL" id="CAICTM010001345">
    <property type="protein sequence ID" value="CAB9522836.1"/>
    <property type="molecule type" value="Genomic_DNA"/>
</dbReference>
<dbReference type="GO" id="GO:0052725">
    <property type="term" value="F:inositol-1,3,4-trisphosphate 6-kinase activity"/>
    <property type="evidence" value="ECO:0007669"/>
    <property type="project" value="InterPro"/>
</dbReference>
<accession>A0A9N8HR11</accession>
<comment type="cofactor">
    <cofactor evidence="1">
        <name>Mg(2+)</name>
        <dbReference type="ChEBI" id="CHEBI:18420"/>
    </cofactor>
</comment>
<dbReference type="GO" id="GO:0005737">
    <property type="term" value="C:cytoplasm"/>
    <property type="evidence" value="ECO:0007669"/>
    <property type="project" value="TreeGrafter"/>
</dbReference>
<evidence type="ECO:0000256" key="5">
    <source>
        <dbReference type="ARBA" id="ARBA00022723"/>
    </source>
</evidence>
<feature type="compositionally biased region" description="Acidic residues" evidence="10">
    <location>
        <begin position="92"/>
        <end position="108"/>
    </location>
</feature>
<feature type="region of interest" description="Disordered" evidence="10">
    <location>
        <begin position="1"/>
        <end position="37"/>
    </location>
</feature>
<dbReference type="OrthoDB" id="25308at2759"/>
<dbReference type="GO" id="GO:0032957">
    <property type="term" value="P:inositol trisphosphate metabolic process"/>
    <property type="evidence" value="ECO:0007669"/>
    <property type="project" value="InterPro"/>
</dbReference>
<keyword evidence="13" id="KW-1185">Reference proteome</keyword>
<evidence type="ECO:0000313" key="13">
    <source>
        <dbReference type="Proteomes" id="UP001153069"/>
    </source>
</evidence>
<dbReference type="PANTHER" id="PTHR14217">
    <property type="entry name" value="INOSITOL-TETRAKISPHOSPHATE 1-KINASE"/>
    <property type="match status" value="1"/>
</dbReference>
<evidence type="ECO:0000256" key="8">
    <source>
        <dbReference type="ARBA" id="ARBA00022840"/>
    </source>
</evidence>
<protein>
    <recommendedName>
        <fullName evidence="3">inositol-1,3,4-trisphosphate 5/6-kinase</fullName>
        <ecNumber evidence="3">2.7.1.159</ecNumber>
    </recommendedName>
</protein>